<dbReference type="Proteomes" id="UP000192801">
    <property type="component" value="Unassembled WGS sequence"/>
</dbReference>
<reference evidence="1 2" key="1">
    <citation type="submission" date="2016-12" db="EMBL/GenBank/DDBJ databases">
        <title>The new phylogeny of genus Mycobacterium.</title>
        <authorList>
            <person name="Tortoli E."/>
            <person name="Trovato A."/>
            <person name="Cirillo D.M."/>
        </authorList>
    </citation>
    <scope>NUCLEOTIDE SEQUENCE [LARGE SCALE GENOMIC DNA]</scope>
    <source>
        <strain evidence="1 2">DSM 45130</strain>
    </source>
</reference>
<comment type="caution">
    <text evidence="1">The sequence shown here is derived from an EMBL/GenBank/DDBJ whole genome shotgun (WGS) entry which is preliminary data.</text>
</comment>
<sequence>MDSGFVPLTGEQLHGIRYCIAETIRWRVLGARPVPGWMRALDEHLKMSVGGRNTGVRQQESDQIDTDEAARILGCSTRHTRRIAADLDGVQISGRWIFHRRTVIEYVEARNR</sequence>
<protein>
    <submittedName>
        <fullName evidence="1">Uncharacterized protein</fullName>
    </submittedName>
</protein>
<gene>
    <name evidence="1" type="ORF">BST26_19085</name>
</gene>
<accession>A0A1X0CYF1</accession>
<dbReference type="EMBL" id="MVHS01000066">
    <property type="protein sequence ID" value="ORA65191.1"/>
    <property type="molecule type" value="Genomic_DNA"/>
</dbReference>
<organism evidence="1 2">
    <name type="scientific">Mycolicibacterium insubricum</name>
    <dbReference type="NCBI Taxonomy" id="444597"/>
    <lineage>
        <taxon>Bacteria</taxon>
        <taxon>Bacillati</taxon>
        <taxon>Actinomycetota</taxon>
        <taxon>Actinomycetes</taxon>
        <taxon>Mycobacteriales</taxon>
        <taxon>Mycobacteriaceae</taxon>
        <taxon>Mycolicibacterium</taxon>
    </lineage>
</organism>
<dbReference type="STRING" id="444597.BST26_19085"/>
<dbReference type="AlphaFoldDB" id="A0A1X0CYF1"/>
<name>A0A1X0CYF1_9MYCO</name>
<evidence type="ECO:0000313" key="2">
    <source>
        <dbReference type="Proteomes" id="UP000192801"/>
    </source>
</evidence>
<keyword evidence="2" id="KW-1185">Reference proteome</keyword>
<evidence type="ECO:0000313" key="1">
    <source>
        <dbReference type="EMBL" id="ORA65191.1"/>
    </source>
</evidence>
<proteinExistence type="predicted"/>